<comment type="subcellular location">
    <subcellularLocation>
        <location evidence="1">Membrane</location>
        <topology evidence="1">Multi-pass membrane protein</topology>
    </subcellularLocation>
</comment>
<proteinExistence type="predicted"/>
<evidence type="ECO:0000256" key="1">
    <source>
        <dbReference type="ARBA" id="ARBA00004141"/>
    </source>
</evidence>
<dbReference type="EMBL" id="LQOW01000003">
    <property type="protein sequence ID" value="ORV64744.1"/>
    <property type="molecule type" value="Genomic_DNA"/>
</dbReference>
<feature type="transmembrane region" description="Helical" evidence="5">
    <location>
        <begin position="374"/>
        <end position="394"/>
    </location>
</feature>
<dbReference type="Pfam" id="PF13520">
    <property type="entry name" value="AA_permease_2"/>
    <property type="match status" value="1"/>
</dbReference>
<accession>A0A1X1V6N4</accession>
<dbReference type="STRING" id="1260918.AWC06_05840"/>
<dbReference type="Gene3D" id="1.20.1740.10">
    <property type="entry name" value="Amino acid/polyamine transporter I"/>
    <property type="match status" value="1"/>
</dbReference>
<dbReference type="InterPro" id="IPR002293">
    <property type="entry name" value="AA/rel_permease1"/>
</dbReference>
<keyword evidence="4 5" id="KW-0472">Membrane</keyword>
<dbReference type="Proteomes" id="UP000194000">
    <property type="component" value="Unassembled WGS sequence"/>
</dbReference>
<dbReference type="Gene3D" id="2.40.50.140">
    <property type="entry name" value="Nucleic acid-binding proteins"/>
    <property type="match status" value="1"/>
</dbReference>
<keyword evidence="8" id="KW-1185">Reference proteome</keyword>
<organism evidence="7 8">
    <name type="scientific">Mycobacterium fragae</name>
    <dbReference type="NCBI Taxonomy" id="1260918"/>
    <lineage>
        <taxon>Bacteria</taxon>
        <taxon>Bacillati</taxon>
        <taxon>Actinomycetota</taxon>
        <taxon>Actinomycetes</taxon>
        <taxon>Mycobacteriales</taxon>
        <taxon>Mycobacteriaceae</taxon>
        <taxon>Mycobacterium</taxon>
    </lineage>
</organism>
<feature type="transmembrane region" description="Helical" evidence="5">
    <location>
        <begin position="186"/>
        <end position="208"/>
    </location>
</feature>
<dbReference type="RefSeq" id="WP_085193963.1">
    <property type="nucleotide sequence ID" value="NZ_JACKVI010000009.1"/>
</dbReference>
<dbReference type="InterPro" id="IPR053153">
    <property type="entry name" value="APC_K+_Transporter"/>
</dbReference>
<feature type="transmembrane region" description="Helical" evidence="5">
    <location>
        <begin position="71"/>
        <end position="95"/>
    </location>
</feature>
<keyword evidence="2 5" id="KW-0812">Transmembrane</keyword>
<dbReference type="InterPro" id="IPR004365">
    <property type="entry name" value="NA-bd_OB_tRNA"/>
</dbReference>
<keyword evidence="3 5" id="KW-1133">Transmembrane helix</keyword>
<dbReference type="GO" id="GO:0022857">
    <property type="term" value="F:transmembrane transporter activity"/>
    <property type="evidence" value="ECO:0007669"/>
    <property type="project" value="InterPro"/>
</dbReference>
<feature type="domain" description="OB" evidence="6">
    <location>
        <begin position="696"/>
        <end position="768"/>
    </location>
</feature>
<dbReference type="PANTHER" id="PTHR47704">
    <property type="entry name" value="POTASSIUM TRANSPORTER KIMA"/>
    <property type="match status" value="1"/>
</dbReference>
<dbReference type="Pfam" id="PF01336">
    <property type="entry name" value="tRNA_anti-codon"/>
    <property type="match status" value="1"/>
</dbReference>
<dbReference type="GO" id="GO:0003677">
    <property type="term" value="F:DNA binding"/>
    <property type="evidence" value="ECO:0007669"/>
    <property type="project" value="UniProtKB-KW"/>
</dbReference>
<feature type="transmembrane region" description="Helical" evidence="5">
    <location>
        <begin position="462"/>
        <end position="479"/>
    </location>
</feature>
<feature type="transmembrane region" description="Helical" evidence="5">
    <location>
        <begin position="275"/>
        <end position="297"/>
    </location>
</feature>
<dbReference type="AlphaFoldDB" id="A0A1X1V6N4"/>
<reference evidence="7 8" key="1">
    <citation type="submission" date="2016-01" db="EMBL/GenBank/DDBJ databases">
        <title>The new phylogeny of the genus Mycobacterium.</title>
        <authorList>
            <person name="Tarcisio F."/>
            <person name="Conor M."/>
            <person name="Antonella G."/>
            <person name="Elisabetta G."/>
            <person name="Giulia F.S."/>
            <person name="Sara T."/>
            <person name="Anna F."/>
            <person name="Clotilde B."/>
            <person name="Roberto B."/>
            <person name="Veronica D.S."/>
            <person name="Fabio R."/>
            <person name="Monica P."/>
            <person name="Olivier J."/>
            <person name="Enrico T."/>
            <person name="Nicola S."/>
        </authorList>
    </citation>
    <scope>NUCLEOTIDE SEQUENCE [LARGE SCALE GENOMIC DNA]</scope>
    <source>
        <strain evidence="7 8">DSM 45731</strain>
    </source>
</reference>
<evidence type="ECO:0000256" key="3">
    <source>
        <dbReference type="ARBA" id="ARBA00022989"/>
    </source>
</evidence>
<evidence type="ECO:0000259" key="6">
    <source>
        <dbReference type="Pfam" id="PF01336"/>
    </source>
</evidence>
<gene>
    <name evidence="7" type="ORF">AWC06_05840</name>
</gene>
<protein>
    <submittedName>
        <fullName evidence="7">DNA-binding protein</fullName>
    </submittedName>
</protein>
<evidence type="ECO:0000313" key="8">
    <source>
        <dbReference type="Proteomes" id="UP000194000"/>
    </source>
</evidence>
<evidence type="ECO:0000256" key="4">
    <source>
        <dbReference type="ARBA" id="ARBA00023136"/>
    </source>
</evidence>
<keyword evidence="7" id="KW-0238">DNA-binding</keyword>
<feature type="transmembrane region" description="Helical" evidence="5">
    <location>
        <begin position="157"/>
        <end position="174"/>
    </location>
</feature>
<feature type="transmembrane region" description="Helical" evidence="5">
    <location>
        <begin position="317"/>
        <end position="340"/>
    </location>
</feature>
<feature type="transmembrane region" description="Helical" evidence="5">
    <location>
        <begin position="123"/>
        <end position="151"/>
    </location>
</feature>
<sequence length="775" mass="84554">MTTPVGGRTVPLSFADVCKRVFLGKPLITEELSTERLSNPVALGALSPDAISSTAYGPEQILIELLPRAGLAAFVLLLPITGVILLILALVAASYRQVVMAYTRAGGSYIVARDNFGPRVAQIAAAALLIDYIVTVAVQTAAGTVAVVSAIPVLGPYSLEITVGVVIVMCYANLRGLREAGRSFAVSTYSFVIMMILMIITGVVREIFWGLPTYDPQHIPGAVPVHQGTGLVMGATILVLLRAFANGGSSLTGVEAISNTVNVFRKPQGRNARRVLTAMACILGFLLAGLSYLAYVTHATPYVDEYPSVLSQVGRVVFGHGVIGQALYLLLQVSTAAILFTGGNTSFNGFPALASFVAEDRFLPRQLTKRGHRLVFSNGIIALTALSVALLVVTGGSVNALVPFYAIGVFTGFSMAGYGMTKHHLTHRESGWRHKLAINFSAAILSTVVVGIFAVAKFTEGAWLVVVVFPLLVFVLIRLNREYRAEAAILEMFRTDRPEVVKYARHRVFVFVSSLDLAVLEALRYGKGLRADELIAVHFMVDAALAERLRKRWDHFDLDTRLRVVDCPDRQINRAAQELVLRALSEHPDTNVTVLLPRRTYAPLLGRLLHDRTADKIARAVSRIPDAAATIVPYDVQSRIAEAFPELFEQRVARELERIEARISRGEQQTVQQYEHPDRPATVIPVGGLIEGQRATIEGRVSQVEDITRRRGTFRWIIVGDDSGDVRVTFRPGHGGDDIQPGQLLRITGKVRQSGNHPVEMVDPNYQLIEESEES</sequence>
<name>A0A1X1V6N4_9MYCO</name>
<dbReference type="InterPro" id="IPR012340">
    <property type="entry name" value="NA-bd_OB-fold"/>
</dbReference>
<feature type="transmembrane region" description="Helical" evidence="5">
    <location>
        <begin position="436"/>
        <end position="456"/>
    </location>
</feature>
<dbReference type="GO" id="GO:0016020">
    <property type="term" value="C:membrane"/>
    <property type="evidence" value="ECO:0007669"/>
    <property type="project" value="UniProtKB-SubCell"/>
</dbReference>
<feature type="transmembrane region" description="Helical" evidence="5">
    <location>
        <begin position="228"/>
        <end position="245"/>
    </location>
</feature>
<feature type="transmembrane region" description="Helical" evidence="5">
    <location>
        <begin position="400"/>
        <end position="420"/>
    </location>
</feature>
<evidence type="ECO:0000256" key="2">
    <source>
        <dbReference type="ARBA" id="ARBA00022692"/>
    </source>
</evidence>
<dbReference type="CDD" id="cd04488">
    <property type="entry name" value="RecG_wedge_OBF"/>
    <property type="match status" value="1"/>
</dbReference>
<comment type="caution">
    <text evidence="7">The sequence shown here is derived from an EMBL/GenBank/DDBJ whole genome shotgun (WGS) entry which is preliminary data.</text>
</comment>
<dbReference type="SUPFAM" id="SSF50249">
    <property type="entry name" value="Nucleic acid-binding proteins"/>
    <property type="match status" value="1"/>
</dbReference>
<dbReference type="PANTHER" id="PTHR47704:SF1">
    <property type="entry name" value="POTASSIUM TRANSPORTER KIMA"/>
    <property type="match status" value="1"/>
</dbReference>
<evidence type="ECO:0000313" key="7">
    <source>
        <dbReference type="EMBL" id="ORV64744.1"/>
    </source>
</evidence>
<evidence type="ECO:0000256" key="5">
    <source>
        <dbReference type="SAM" id="Phobius"/>
    </source>
</evidence>